<feature type="domain" description="Helicase C-terminal" evidence="10">
    <location>
        <begin position="600"/>
        <end position="768"/>
    </location>
</feature>
<comment type="similarity">
    <text evidence="1">Belongs to the DEAD box helicase family. DEAH subfamily.</text>
</comment>
<feature type="compositionally biased region" description="Basic and acidic residues" evidence="8">
    <location>
        <begin position="228"/>
        <end position="243"/>
    </location>
</feature>
<dbReference type="InterPro" id="IPR048333">
    <property type="entry name" value="HA2_WH"/>
</dbReference>
<dbReference type="EMBL" id="GECZ01014707">
    <property type="protein sequence ID" value="JAS55062.1"/>
    <property type="molecule type" value="Transcribed_RNA"/>
</dbReference>
<dbReference type="Pfam" id="PF00271">
    <property type="entry name" value="Helicase_C"/>
    <property type="match status" value="1"/>
</dbReference>
<dbReference type="InterPro" id="IPR011545">
    <property type="entry name" value="DEAD/DEAH_box_helicase_dom"/>
</dbReference>
<dbReference type="GO" id="GO:0003723">
    <property type="term" value="F:RNA binding"/>
    <property type="evidence" value="ECO:0007669"/>
    <property type="project" value="TreeGrafter"/>
</dbReference>
<comment type="catalytic activity">
    <reaction evidence="7">
        <text>ATP + H2O = ADP + phosphate + H(+)</text>
        <dbReference type="Rhea" id="RHEA:13065"/>
        <dbReference type="ChEBI" id="CHEBI:15377"/>
        <dbReference type="ChEBI" id="CHEBI:15378"/>
        <dbReference type="ChEBI" id="CHEBI:30616"/>
        <dbReference type="ChEBI" id="CHEBI:43474"/>
        <dbReference type="ChEBI" id="CHEBI:456216"/>
        <dbReference type="EC" id="3.6.4.13"/>
    </reaction>
</comment>
<name>A0A1B6FXZ6_9HEMI</name>
<dbReference type="GO" id="GO:0016787">
    <property type="term" value="F:hydrolase activity"/>
    <property type="evidence" value="ECO:0007669"/>
    <property type="project" value="UniProtKB-KW"/>
</dbReference>
<proteinExistence type="inferred from homology"/>
<gene>
    <name evidence="11" type="ORF">g.16435</name>
</gene>
<organism evidence="11">
    <name type="scientific">Cuerna arida</name>
    <dbReference type="NCBI Taxonomy" id="1464854"/>
    <lineage>
        <taxon>Eukaryota</taxon>
        <taxon>Metazoa</taxon>
        <taxon>Ecdysozoa</taxon>
        <taxon>Arthropoda</taxon>
        <taxon>Hexapoda</taxon>
        <taxon>Insecta</taxon>
        <taxon>Pterygota</taxon>
        <taxon>Neoptera</taxon>
        <taxon>Paraneoptera</taxon>
        <taxon>Hemiptera</taxon>
        <taxon>Auchenorrhyncha</taxon>
        <taxon>Membracoidea</taxon>
        <taxon>Cicadellidae</taxon>
        <taxon>Cicadellinae</taxon>
        <taxon>Proconiini</taxon>
        <taxon>Cuerna</taxon>
    </lineage>
</organism>
<dbReference type="PANTHER" id="PTHR18934:SF99">
    <property type="entry name" value="ATP-DEPENDENT RNA HELICASE DHX37-RELATED"/>
    <property type="match status" value="1"/>
</dbReference>
<keyword evidence="5" id="KW-0347">Helicase</keyword>
<dbReference type="AlphaFoldDB" id="A0A1B6FXZ6"/>
<evidence type="ECO:0000256" key="5">
    <source>
        <dbReference type="ARBA" id="ARBA00022806"/>
    </source>
</evidence>
<dbReference type="CDD" id="cd18791">
    <property type="entry name" value="SF2_C_RHA"/>
    <property type="match status" value="1"/>
</dbReference>
<dbReference type="PANTHER" id="PTHR18934">
    <property type="entry name" value="ATP-DEPENDENT RNA HELICASE"/>
    <property type="match status" value="1"/>
</dbReference>
<evidence type="ECO:0000259" key="9">
    <source>
        <dbReference type="PROSITE" id="PS51192"/>
    </source>
</evidence>
<dbReference type="PROSITE" id="PS00690">
    <property type="entry name" value="DEAH_ATP_HELICASE"/>
    <property type="match status" value="1"/>
</dbReference>
<dbReference type="CDD" id="cd17982">
    <property type="entry name" value="DEXHc_DHX37"/>
    <property type="match status" value="1"/>
</dbReference>
<dbReference type="GO" id="GO:0005730">
    <property type="term" value="C:nucleolus"/>
    <property type="evidence" value="ECO:0007669"/>
    <property type="project" value="TreeGrafter"/>
</dbReference>
<dbReference type="SMART" id="SM00490">
    <property type="entry name" value="HELICc"/>
    <property type="match status" value="1"/>
</dbReference>
<dbReference type="Pfam" id="PF23362">
    <property type="entry name" value="DHX37_C"/>
    <property type="match status" value="1"/>
</dbReference>
<dbReference type="PROSITE" id="PS51194">
    <property type="entry name" value="HELICASE_CTER"/>
    <property type="match status" value="1"/>
</dbReference>
<dbReference type="InterPro" id="IPR002464">
    <property type="entry name" value="DNA/RNA_helicase_DEAH_CS"/>
</dbReference>
<accession>A0A1B6FXZ6</accession>
<dbReference type="InterPro" id="IPR056371">
    <property type="entry name" value="DHX37-like_C"/>
</dbReference>
<evidence type="ECO:0000313" key="11">
    <source>
        <dbReference type="EMBL" id="JAS55062.1"/>
    </source>
</evidence>
<dbReference type="Gene3D" id="1.20.120.1080">
    <property type="match status" value="1"/>
</dbReference>
<dbReference type="FunFam" id="3.40.50.300:FF:000637">
    <property type="entry name" value="ATP-dependent RNA helicase DHX37/DHR1"/>
    <property type="match status" value="1"/>
</dbReference>
<evidence type="ECO:0000256" key="8">
    <source>
        <dbReference type="SAM" id="MobiDB-lite"/>
    </source>
</evidence>
<dbReference type="InterPro" id="IPR014001">
    <property type="entry name" value="Helicase_ATP-bd"/>
</dbReference>
<protein>
    <recommendedName>
        <fullName evidence="2">RNA helicase</fullName>
        <ecNumber evidence="2">3.6.4.13</ecNumber>
    </recommendedName>
</protein>
<evidence type="ECO:0000256" key="2">
    <source>
        <dbReference type="ARBA" id="ARBA00012552"/>
    </source>
</evidence>
<dbReference type="GO" id="GO:0003724">
    <property type="term" value="F:RNA helicase activity"/>
    <property type="evidence" value="ECO:0007669"/>
    <property type="project" value="UniProtKB-EC"/>
</dbReference>
<keyword evidence="4" id="KW-0378">Hydrolase</keyword>
<dbReference type="SMART" id="SM00847">
    <property type="entry name" value="HA2"/>
    <property type="match status" value="1"/>
</dbReference>
<sequence length="1187" mass="134165">MGKTRFNWKARQVLDTVVENDRNSKVQVELSSNKKQTYDDCNSLVLPSKKRKTLIKKRSTPVETKILSKTQRKKLEKIIERKNKKKNRFTILEALAKVQAPEELMQKLTSVSDIQTKGLKRHHSEEKMGVNAIKGAYKKRMKLLHNNFTVEEQDKKRRDPNIVGFESSSDSDSSDGEGENSENNEKESEVSLQSSDTDKSCKSPKNISNNVLTENSTVENNAVVGNKTNEEVNNKKSKDRTESEPVTVAGQCTTAGQSYIAGQSTTAGQSTIARQSTTDDHEKVHELERIPSVFIPVYRDKKIQEARLKLPILGEEQKVMEAIRENPIVLITGATGSGKTTQVPQFLYEAGYGSDGKLIAVTEPRRVAAISMSKRVAQEMNLPQSKVSYVIKFEGNVTPETQIKFMTDGVLVKEIKTDPLLKKYSVIILDEAHERSMYTDIMIGYLSRIVPYRNKKGDHPLKLIIMSATLRVDELIKNTNLFKEPPPVIQVETRQFEVVAHYNRQTAADYVREAYRKACKIHTQLPEGGILIFLTGEREVNLVVKKLRDAFPWRPSKKSQTVNHENENKEEELDDELADVIKRVKKNRKAQASASIPSINLDDYQLTPDDDTQADLLDSESEEEWVEEEGNGAYITSQPLWVLPLYSVLPSSQQAKVFNPPPPGCRLCVVSTNIAETSLTIPNIKYVVDSGKVKIPRYDKRTGVSTFDIVWISKASAIQRMGRAGRTSAGHCYRLYSSAVYNDFVEWSEPSILQQPVDGLILYLMSLDLKKVTNFPFPTPPDQVQLETAERRLTLLGALTPVKKGVKGGLELTPLGQRMSHYPVAPRFAKMLCLSTSSGLLEYTIALVAALSMQEPLLINDKKFLHKRRTSFVEPGNSLLLGDVMVLLSAVGGSEVANTNGDQEKFCRNYGLRLKAVLECRKLRRQLTSKLNGEVPGLDVKLDPRMPRPSDLQAKQLRQILLAGMVDKVARKQENKESRVQGHTRPFYRTPEMEEGVYLSNNSVLYQSAPDWIVYQEIYQAGKTMYFRDVTAIEPEWLPKYAPALCNLSNPLTEPPPRYDPEVGAPFCHFSGTFGRSGWILPVTEMEFPRGLERYKWFSVFFLDGSVCPKLKKYVKVLMSTPQTMVKSWAGLQPRTEIFLKTLVMREVDSKESLMKQWKEESKYLLDAYLNWLPVSAHNEVALLWPP</sequence>
<evidence type="ECO:0000256" key="7">
    <source>
        <dbReference type="ARBA" id="ARBA00047984"/>
    </source>
</evidence>
<evidence type="ECO:0000256" key="4">
    <source>
        <dbReference type="ARBA" id="ARBA00022801"/>
    </source>
</evidence>
<keyword evidence="6" id="KW-0067">ATP-binding</keyword>
<dbReference type="InterPro" id="IPR001650">
    <property type="entry name" value="Helicase_C-like"/>
</dbReference>
<evidence type="ECO:0000259" key="10">
    <source>
        <dbReference type="PROSITE" id="PS51194"/>
    </source>
</evidence>
<dbReference type="SUPFAM" id="SSF52540">
    <property type="entry name" value="P-loop containing nucleoside triphosphate hydrolases"/>
    <property type="match status" value="1"/>
</dbReference>
<dbReference type="Pfam" id="PF00270">
    <property type="entry name" value="DEAD"/>
    <property type="match status" value="1"/>
</dbReference>
<feature type="compositionally biased region" description="Polar residues" evidence="8">
    <location>
        <begin position="203"/>
        <end position="220"/>
    </location>
</feature>
<keyword evidence="3" id="KW-0547">Nucleotide-binding</keyword>
<evidence type="ECO:0000256" key="6">
    <source>
        <dbReference type="ARBA" id="ARBA00022840"/>
    </source>
</evidence>
<dbReference type="Gene3D" id="3.40.50.300">
    <property type="entry name" value="P-loop containing nucleotide triphosphate hydrolases"/>
    <property type="match status" value="2"/>
</dbReference>
<dbReference type="InterPro" id="IPR011709">
    <property type="entry name" value="DEAD-box_helicase_OB_fold"/>
</dbReference>
<evidence type="ECO:0000256" key="1">
    <source>
        <dbReference type="ARBA" id="ARBA00008792"/>
    </source>
</evidence>
<reference evidence="11" key="1">
    <citation type="submission" date="2015-11" db="EMBL/GenBank/DDBJ databases">
        <title>De novo transcriptome assembly of four potential Pierce s Disease insect vectors from Arizona vineyards.</title>
        <authorList>
            <person name="Tassone E.E."/>
        </authorList>
    </citation>
    <scope>NUCLEOTIDE SEQUENCE</scope>
</reference>
<feature type="compositionally biased region" description="Acidic residues" evidence="8">
    <location>
        <begin position="172"/>
        <end position="182"/>
    </location>
</feature>
<dbReference type="Pfam" id="PF21010">
    <property type="entry name" value="HA2_C"/>
    <property type="match status" value="1"/>
</dbReference>
<dbReference type="Pfam" id="PF07717">
    <property type="entry name" value="OB_NTP_bind"/>
    <property type="match status" value="1"/>
</dbReference>
<dbReference type="EC" id="3.6.4.13" evidence="2"/>
<dbReference type="SMART" id="SM00487">
    <property type="entry name" value="DEXDc"/>
    <property type="match status" value="1"/>
</dbReference>
<dbReference type="GO" id="GO:0000462">
    <property type="term" value="P:maturation of SSU-rRNA from tricistronic rRNA transcript (SSU-rRNA, 5.8S rRNA, LSU-rRNA)"/>
    <property type="evidence" value="ECO:0007669"/>
    <property type="project" value="TreeGrafter"/>
</dbReference>
<dbReference type="GO" id="GO:0005524">
    <property type="term" value="F:ATP binding"/>
    <property type="evidence" value="ECO:0007669"/>
    <property type="project" value="UniProtKB-KW"/>
</dbReference>
<dbReference type="PROSITE" id="PS51192">
    <property type="entry name" value="HELICASE_ATP_BIND_1"/>
    <property type="match status" value="1"/>
</dbReference>
<feature type="domain" description="Helicase ATP-binding" evidence="9">
    <location>
        <begin position="320"/>
        <end position="488"/>
    </location>
</feature>
<dbReference type="InterPro" id="IPR027417">
    <property type="entry name" value="P-loop_NTPase"/>
</dbReference>
<dbReference type="Pfam" id="PF04408">
    <property type="entry name" value="WHD_HA2"/>
    <property type="match status" value="1"/>
</dbReference>
<feature type="region of interest" description="Disordered" evidence="8">
    <location>
        <begin position="148"/>
        <end position="247"/>
    </location>
</feature>
<dbReference type="InterPro" id="IPR007502">
    <property type="entry name" value="Helicase-assoc_dom"/>
</dbReference>
<feature type="non-terminal residue" evidence="11">
    <location>
        <position position="1187"/>
    </location>
</feature>
<evidence type="ECO:0000256" key="3">
    <source>
        <dbReference type="ARBA" id="ARBA00022741"/>
    </source>
</evidence>